<feature type="region of interest" description="Disordered" evidence="1">
    <location>
        <begin position="79"/>
        <end position="99"/>
    </location>
</feature>
<comment type="caution">
    <text evidence="2">The sequence shown here is derived from an EMBL/GenBank/DDBJ whole genome shotgun (WGS) entry which is preliminary data.</text>
</comment>
<evidence type="ECO:0000313" key="2">
    <source>
        <dbReference type="EMBL" id="MER6428087.1"/>
    </source>
</evidence>
<dbReference type="Proteomes" id="UP001470023">
    <property type="component" value="Unassembled WGS sequence"/>
</dbReference>
<evidence type="ECO:0000256" key="1">
    <source>
        <dbReference type="SAM" id="MobiDB-lite"/>
    </source>
</evidence>
<keyword evidence="3" id="KW-1185">Reference proteome</keyword>
<dbReference type="EMBL" id="JBEPAZ010000006">
    <property type="protein sequence ID" value="MER6428087.1"/>
    <property type="molecule type" value="Genomic_DNA"/>
</dbReference>
<dbReference type="SUPFAM" id="SSF51182">
    <property type="entry name" value="RmlC-like cupins"/>
    <property type="match status" value="1"/>
</dbReference>
<dbReference type="InterPro" id="IPR014710">
    <property type="entry name" value="RmlC-like_jellyroll"/>
</dbReference>
<dbReference type="RefSeq" id="WP_073897849.1">
    <property type="nucleotide sequence ID" value="NZ_JBEOYA010000009.1"/>
</dbReference>
<reference evidence="2 3" key="1">
    <citation type="submission" date="2024-06" db="EMBL/GenBank/DDBJ databases">
        <title>The Natural Products Discovery Center: Release of the First 8490 Sequenced Strains for Exploring Actinobacteria Biosynthetic Diversity.</title>
        <authorList>
            <person name="Kalkreuter E."/>
            <person name="Kautsar S.A."/>
            <person name="Yang D."/>
            <person name="Bader C.D."/>
            <person name="Teijaro C.N."/>
            <person name="Fluegel L."/>
            <person name="Davis C.M."/>
            <person name="Simpson J.R."/>
            <person name="Lauterbach L."/>
            <person name="Steele A.D."/>
            <person name="Gui C."/>
            <person name="Meng S."/>
            <person name="Li G."/>
            <person name="Viehrig K."/>
            <person name="Ye F."/>
            <person name="Su P."/>
            <person name="Kiefer A.F."/>
            <person name="Nichols A."/>
            <person name="Cepeda A.J."/>
            <person name="Yan W."/>
            <person name="Fan B."/>
            <person name="Jiang Y."/>
            <person name="Adhikari A."/>
            <person name="Zheng C.-J."/>
            <person name="Schuster L."/>
            <person name="Cowan T.M."/>
            <person name="Smanski M.J."/>
            <person name="Chevrette M.G."/>
            <person name="De Carvalho L.P.S."/>
            <person name="Shen B."/>
        </authorList>
    </citation>
    <scope>NUCLEOTIDE SEQUENCE [LARGE SCALE GENOMIC DNA]</scope>
    <source>
        <strain evidence="2 3">NPDC001166</strain>
    </source>
</reference>
<accession>A0ABV1U4F8</accession>
<sequence length="202" mass="21716">MTLLQVMPVEAPADVRLRSDDEEVIRRELLWIGVRFGRWHAAHRLPAEADDAAITRAYRCHIDHVRAESGYRAVEIARLPEGPEGPHGPAAAGHDPPPAGPDQALCEDCPGEHLHEEDLVRFVVAGSACFFLHVSGAVHAVLCTAGDLLSVPGRTAHWFDAGADPRYTAIRFRQGAGGAGTRCLPNGLAARFPGFDALAAPR</sequence>
<evidence type="ECO:0000313" key="3">
    <source>
        <dbReference type="Proteomes" id="UP001470023"/>
    </source>
</evidence>
<dbReference type="InterPro" id="IPR011051">
    <property type="entry name" value="RmlC_Cupin_sf"/>
</dbReference>
<dbReference type="InterPro" id="IPR004313">
    <property type="entry name" value="ARD"/>
</dbReference>
<dbReference type="Pfam" id="PF03079">
    <property type="entry name" value="ARD"/>
    <property type="match status" value="1"/>
</dbReference>
<proteinExistence type="predicted"/>
<protein>
    <submittedName>
        <fullName evidence="2">Cupin</fullName>
    </submittedName>
</protein>
<dbReference type="CDD" id="cd02232">
    <property type="entry name" value="cupin_ARD"/>
    <property type="match status" value="1"/>
</dbReference>
<name>A0ABV1U4F8_9ACTN</name>
<organism evidence="2 3">
    <name type="scientific">Streptomyces sp. 900105245</name>
    <dbReference type="NCBI Taxonomy" id="3154379"/>
    <lineage>
        <taxon>Bacteria</taxon>
        <taxon>Bacillati</taxon>
        <taxon>Actinomycetota</taxon>
        <taxon>Actinomycetes</taxon>
        <taxon>Kitasatosporales</taxon>
        <taxon>Streptomycetaceae</taxon>
        <taxon>Streptomyces</taxon>
    </lineage>
</organism>
<gene>
    <name evidence="2" type="ORF">ABT272_10115</name>
</gene>
<dbReference type="Gene3D" id="2.60.120.10">
    <property type="entry name" value="Jelly Rolls"/>
    <property type="match status" value="1"/>
</dbReference>